<dbReference type="InterPro" id="IPR049552">
    <property type="entry name" value="PKS_DH_N"/>
</dbReference>
<dbReference type="Pfam" id="PF02801">
    <property type="entry name" value="Ketoacyl-synt_C"/>
    <property type="match status" value="3"/>
</dbReference>
<dbReference type="GO" id="GO:0004315">
    <property type="term" value="F:3-oxoacyl-[acyl-carrier-protein] synthase activity"/>
    <property type="evidence" value="ECO:0007669"/>
    <property type="project" value="InterPro"/>
</dbReference>
<keyword evidence="5" id="KW-0597">Phosphoprotein</keyword>
<dbReference type="SUPFAM" id="SSF53335">
    <property type="entry name" value="S-adenosyl-L-methionine-dependent methyltransferases"/>
    <property type="match status" value="1"/>
</dbReference>
<feature type="active site" description="Proton donor; for dehydratase activity" evidence="9">
    <location>
        <position position="193"/>
    </location>
</feature>
<reference evidence="14 15" key="1">
    <citation type="submission" date="2019-06" db="EMBL/GenBank/DDBJ databases">
        <title>Sequencing the genomes of 1000 actinobacteria strains.</title>
        <authorList>
            <person name="Klenk H.-P."/>
        </authorList>
    </citation>
    <scope>NUCLEOTIDE SEQUENCE [LARGE SCALE GENOMIC DNA]</scope>
    <source>
        <strain evidence="14 15">DSM 45679</strain>
    </source>
</reference>
<feature type="domain" description="Ketosynthase family 3 (KS3)" evidence="12">
    <location>
        <begin position="2454"/>
        <end position="2890"/>
    </location>
</feature>
<dbReference type="PROSITE" id="PS52004">
    <property type="entry name" value="KS3_2"/>
    <property type="match status" value="3"/>
</dbReference>
<dbReference type="SMART" id="SM01294">
    <property type="entry name" value="PKS_PP_betabranch"/>
    <property type="match status" value="1"/>
</dbReference>
<evidence type="ECO:0000256" key="6">
    <source>
        <dbReference type="ARBA" id="ARBA00022679"/>
    </source>
</evidence>
<organism evidence="14 15">
    <name type="scientific">Amycolatopsis cihanbeyliensis</name>
    <dbReference type="NCBI Taxonomy" id="1128664"/>
    <lineage>
        <taxon>Bacteria</taxon>
        <taxon>Bacillati</taxon>
        <taxon>Actinomycetota</taxon>
        <taxon>Actinomycetes</taxon>
        <taxon>Pseudonocardiales</taxon>
        <taxon>Pseudonocardiaceae</taxon>
        <taxon>Amycolatopsis</taxon>
    </lineage>
</organism>
<dbReference type="PANTHER" id="PTHR43775">
    <property type="entry name" value="FATTY ACID SYNTHASE"/>
    <property type="match status" value="1"/>
</dbReference>
<dbReference type="PANTHER" id="PTHR43775:SF37">
    <property type="entry name" value="SI:DKEY-61P9.11"/>
    <property type="match status" value="1"/>
</dbReference>
<evidence type="ECO:0000259" key="13">
    <source>
        <dbReference type="PROSITE" id="PS52019"/>
    </source>
</evidence>
<dbReference type="PROSITE" id="PS52019">
    <property type="entry name" value="PKS_MFAS_DH"/>
    <property type="match status" value="1"/>
</dbReference>
<evidence type="ECO:0000256" key="8">
    <source>
        <dbReference type="ARBA" id="ARBA00023268"/>
    </source>
</evidence>
<dbReference type="InterPro" id="IPR020841">
    <property type="entry name" value="PKS_Beta-ketoAc_synthase_dom"/>
</dbReference>
<feature type="region of interest" description="N-terminal hotdog fold" evidence="9">
    <location>
        <begin position="1"/>
        <end position="115"/>
    </location>
</feature>
<dbReference type="Pfam" id="PF00109">
    <property type="entry name" value="ketoacyl-synt"/>
    <property type="match status" value="3"/>
</dbReference>
<evidence type="ECO:0000256" key="7">
    <source>
        <dbReference type="ARBA" id="ARBA00022737"/>
    </source>
</evidence>
<dbReference type="Gene3D" id="1.10.1200.10">
    <property type="entry name" value="ACP-like"/>
    <property type="match status" value="4"/>
</dbReference>
<keyword evidence="6" id="KW-0808">Transferase</keyword>
<comment type="subcellular location">
    <subcellularLocation>
        <location evidence="1">Cytoplasm</location>
    </subcellularLocation>
</comment>
<dbReference type="InterPro" id="IPR016039">
    <property type="entry name" value="Thiolase-like"/>
</dbReference>
<dbReference type="PROSITE" id="PS50075">
    <property type="entry name" value="CARRIER"/>
    <property type="match status" value="4"/>
</dbReference>
<keyword evidence="8" id="KW-0511">Multifunctional enzyme</keyword>
<dbReference type="InterPro" id="IPR018201">
    <property type="entry name" value="Ketoacyl_synth_AS"/>
</dbReference>
<dbReference type="Pfam" id="PF21089">
    <property type="entry name" value="PKS_DH_N"/>
    <property type="match status" value="1"/>
</dbReference>
<name>A0A542DJD7_AMYCI</name>
<dbReference type="SMART" id="SM00826">
    <property type="entry name" value="PKS_DH"/>
    <property type="match status" value="1"/>
</dbReference>
<evidence type="ECO:0000259" key="11">
    <source>
        <dbReference type="PROSITE" id="PS50075"/>
    </source>
</evidence>
<dbReference type="InterPro" id="IPR013217">
    <property type="entry name" value="Methyltransf_12"/>
</dbReference>
<dbReference type="GO" id="GO:0004312">
    <property type="term" value="F:fatty acid synthase activity"/>
    <property type="evidence" value="ECO:0007669"/>
    <property type="project" value="TreeGrafter"/>
</dbReference>
<dbReference type="GO" id="GO:0006633">
    <property type="term" value="P:fatty acid biosynthetic process"/>
    <property type="evidence" value="ECO:0007669"/>
    <property type="project" value="InterPro"/>
</dbReference>
<dbReference type="GO" id="GO:0005737">
    <property type="term" value="C:cytoplasm"/>
    <property type="evidence" value="ECO:0007669"/>
    <property type="project" value="UniProtKB-SubCell"/>
</dbReference>
<feature type="domain" description="Ketosynthase family 3 (KS3)" evidence="12">
    <location>
        <begin position="3625"/>
        <end position="4064"/>
    </location>
</feature>
<dbReference type="InterPro" id="IPR049900">
    <property type="entry name" value="PKS_mFAS_DH"/>
</dbReference>
<dbReference type="Gene3D" id="1.10.1240.100">
    <property type="match status" value="2"/>
</dbReference>
<feature type="domain" description="Carrier" evidence="11">
    <location>
        <begin position="2345"/>
        <end position="2422"/>
    </location>
</feature>
<evidence type="ECO:0000313" key="15">
    <source>
        <dbReference type="Proteomes" id="UP000320876"/>
    </source>
</evidence>
<dbReference type="Pfam" id="PF14765">
    <property type="entry name" value="PS-DH"/>
    <property type="match status" value="1"/>
</dbReference>
<dbReference type="Pfam" id="PF00550">
    <property type="entry name" value="PP-binding"/>
    <property type="match status" value="4"/>
</dbReference>
<dbReference type="CDD" id="cd00833">
    <property type="entry name" value="PKS"/>
    <property type="match status" value="3"/>
</dbReference>
<accession>A0A542DJD7</accession>
<dbReference type="Pfam" id="PF16197">
    <property type="entry name" value="KAsynt_C_assoc"/>
    <property type="match status" value="1"/>
</dbReference>
<dbReference type="InterPro" id="IPR054514">
    <property type="entry name" value="RhiE-like_linker"/>
</dbReference>
<keyword evidence="7" id="KW-0677">Repeat</keyword>
<dbReference type="SMART" id="SM00825">
    <property type="entry name" value="PKS_KS"/>
    <property type="match status" value="3"/>
</dbReference>
<dbReference type="InterPro" id="IPR009081">
    <property type="entry name" value="PP-bd_ACP"/>
</dbReference>
<dbReference type="InterPro" id="IPR014030">
    <property type="entry name" value="Ketoacyl_synth_N"/>
</dbReference>
<dbReference type="InterPro" id="IPR006162">
    <property type="entry name" value="Ppantetheine_attach_site"/>
</dbReference>
<dbReference type="GO" id="GO:0071770">
    <property type="term" value="P:DIM/DIP cell wall layer assembly"/>
    <property type="evidence" value="ECO:0007669"/>
    <property type="project" value="TreeGrafter"/>
</dbReference>
<dbReference type="Pfam" id="PF08242">
    <property type="entry name" value="Methyltransf_12"/>
    <property type="match status" value="1"/>
</dbReference>
<dbReference type="GO" id="GO:0005886">
    <property type="term" value="C:plasma membrane"/>
    <property type="evidence" value="ECO:0007669"/>
    <property type="project" value="TreeGrafter"/>
</dbReference>
<dbReference type="Gene3D" id="3.40.50.720">
    <property type="entry name" value="NAD(P)-binding Rossmann-like Domain"/>
    <property type="match status" value="3"/>
</dbReference>
<dbReference type="Gene3D" id="3.10.129.110">
    <property type="entry name" value="Polyketide synthase dehydratase"/>
    <property type="match status" value="1"/>
</dbReference>
<evidence type="ECO:0000256" key="4">
    <source>
        <dbReference type="ARBA" id="ARBA00022490"/>
    </source>
</evidence>
<sequence length="4392" mass="469115">MQSRQAIRCRVTLDSDNPIVADHRVHGVRSLPGVTFLDLIHRALDARGFPPGRAELRNVLFVEPVVTTEEFGREILLELLPEGTGYRVLATSRRIRDGAAEEHVTRHLEADLHLGELPRAVAPPVAGLPPATEQVDVQRVYQLGRAVGVRHEEFMRCTGTIHVYPEGLLAEIELSAQGRADVAEFLLHPALLDSATMQSYLLAFAPGGEQDDRPLIPIHIESFRAYGGLGDACLVWLRPCGAVTPDADVLFVDIDLLDRQHRPLARFGKLAFKRVRSEALFTRLTEEHAAPVEVERAPEPVAPAPGADLRAEITEAVRKVLGDPGAPVDGDRGFYELGLESMHLLQLVRELEQRFSVRLYPTLLFEYSTVDAVAGHLETLVDRSTVPTVPAVPAAATREVEPEPRTVRLAGRWQPAQSANVPQWTGRLLVLGASEPPGLTDEDLFARPGPEFRCTGPGRYELRAGVAADHRRLFAELDRAGTPPEAVVHLGCAEQGARAVEDAAGELLLLARQLAERTGQRVPLLHASPPELAETLPGLARTVTLEHPRIPATVLESAEVPPVEVLRAELAREETWVRRAGGRRWVRRYAEASDEQAGRPGPRAGGVYLISGGTGALGLAFAGFLTRTVGARVVLFGRSEPDAATEQRLRELGQVRFVRADVTDPADARRVVAEARQHFGPVDGVIHAAGTLADSLLAGKDLDELHRVLAPKVRGTINLDEATRSEPLDFFALFSSVTGTIGNIGQADYAVANAFLAGYAARRERFLAVGWPLWLDGGMSADETALARFREQGQLPLPEAAGIEAFRAALAGPERDVLVFHGDPERIRSSYDLRPVTESVTEPVSAEPVTGPRPVSEEDIAIIGLAGRYPMAEDLDQLWANLLAGRDAVTEVPAERWSQRDFYAAERNTPGRSHSKWGGFLADADRFDPRFFQITPREAEAMDPQERLFLEAVWHTLEDAGYPATRLAGSATGVFAGVMFNQYQLLGLAAPEQLPVLPTSFSSSVANRVSYFLDLHGPSLGLDTMCSSSLTAIHLACQSLRSGDCELAFAGGVNVSVHPYKYLYLSQAGFTSSDGRCRSFGEGGDGYVPGEGVGSVLLKPLSRALADGDRVHAVIRGSAVNHGGRAGGYTVPNPTAQAEVLDAALASSGVDPDTISYIEAHGTGTSLGDPIELAALGKVFGTGIPRPIGSIKSNIGHLEPAAGIAGLTKVLLQLRHRTLVPSLHADPPNPAVDWAATPLRVQRTVEPWAADGVRRAGVSAFGAGGANGHLVLEEFVPPAREEPTPAGPQLVLLSARTEENLRGLAGRYAEFLAPATGGERDVTGDLLAIGAELFGPAVTTVGPDAALAEWGVDTADLLRFEQRIGERFGELPPRPGLDSTVADLAAAVSPSSTVERSGPELADIAYTTQVGRDSFAERLALVVTSTDELRERLRGFAGGGEVAHRGTVTRGAEAPDPERALAERDLDELARLWTAGAAPDWHRLHRGSPVRRVGLPLYPFTRLRCWVSTPDTQAPAGPRPEEQDTDFLHIPGWQATEPPAGTRDDAPVLVLHTPANRWLAEELAARLPGARLADLGDEPANPPPRTVYFLGGVLDGTAALDEAEPAGVLALARWARYLTAERGLSWKVVLAGGNPYTGGLAGFARVLERECPTWTVAVHELDDPRARLDALLAEPAARGARIRHTAEGRYRQVLRPAPPAAGEQAPIRGGGVYVIAGGSGGIGLEMARFLARDHRARVVLLGRREPDAELRGRIAEADPDGGLIEYLRADASDQEALRAARQRIRDRHGPVNGVIHAALVRQERLVRNLDEPALRASLAAKSGVAVALAEVFGGPELDFLLLFSSAQSFLGDAGLAGYAAGSTFLDGYAAALANRLPCRVRVINWGYWGTVGSVADESSRQQLTREGFRSISPELGRRVVLRALSGDAVQLVAVPAEEPLRRRLGTAREEQDALLTRPLAEAEAAAIDGFHALDAELAGAASDWLLRILDELGAWRGTAGEEVSEQDIAGRVGLTARYTGLLGKILRLLTGAGLLRAGEHGYAPLPEPLRRARSGDQQAELDALERRHPEFAVFVRLLALCLSHYPELLRGELLATDLLFPSSGTSLMEAVYKGNAISDVYNDILNDTVLGYVEGRLPGLAAGEKIRILEVGSGTGGTTAGLLRTLARHGAHLEYHYTDLSVTFLEHGKREFGRHYDFLRFTRLDADRDLAAQGLPPGGFDLVIGANVVHATPNLARTLGNLRAALRPDGWLVLNELTTVTVQATVSYGLFDGWWAHDDGQRRLPGSPLLDAEGWREHLTGAGYPEVTALPAAAESTRNFQHVIVARGGAAPATGAASPAAKREAPTGAFARDLLALTSEVSGIPVADLDPEQDLGDVGFDSVSYTLLAQRLNERFAFDVTPTLFYETPNLRALTERLGTEYAQALHGRYAEEPVDPAPVPATTGPAPEPATVDEPLAVVGMAGTLPGSTDLEDFWRRLVEGEDLISELPADRWDWRTGYAEVGADGPVHGRWGGFIEGVAEFDPLFFGISPGEAEQMDPQQRLFLQATWTALENAGIAPGGLAGSDTGVFVGVGSNDYQELQQAAGTVADSFTVTANSHAILPNRISYLLDLHGPSEPVNTGCSASLVAVHRAAESIRHGECDLAVAGGINLILSPRNHVLLSRTGMLSQDGRCRTFDAAADGFVRGEGAGAVVLMTKRRAEAGGHRVLAWLRSSAVNHGGRARSLTAPNPASQAKLLVDAYRKAEVDPATVSYVQCHGTGTELGDPVEVGALTSAFRELSPALAGPEAPEPHCALGAVKTAIGHLESAAGIAGMLTVLLALRHGELPGTPHLERPNPYLRLAGGPFHLLDRARPWRPVPDEHGAPLPRRAGVSSFGFGGVNAHVVLEEVARAAAPPARPGPFVFPLSARTGQALHRYAAALESFLEGSEHELADIAHTLQAGRDAMEHRLAVVAGTRAELSTALTRFRQGQDGPGLHPGQDGDHAATAGPEELAARWAAGAEVEWPPVPGASLVPLPTYPFERRRCWQSELERSAPEPEPAPELQAAAEPEPAGLYLPGWVPVPRPEPAPGDGPVWVVHGADSAPLAEALAAALAPRPVRLVTGKDALEALPEPESVYVLTGVGAPRRPAVGDHLATLAEQESAGLLPLYRVARHLLSRPGLRRLTLTVVTARACAVGDSAVGNPAAAQLLGFARSLRRESPLWTVSAVDLDSADPAEAAAVPPAAGSGDELAHRGGTWYRRALEPWTARPGAVPLRTGGSYLIVGGAGSIGLDVAEHLVRRYRARVALLGRGELDRPRRDRIARFDPDGERVLYLRADAADPAQLRTATATVTERFGPVAGVIHAATVLADGALTGLAEAELRSGLESKTRTSAALVDVFGEQPLDFLLFFSSVQSFLGNPGQSAYAAACAFQDAYAHGLNARLPYPVRVIDWGAWAGSDLAHRHADRLTAAGVLPIPPARGLAALEAVLANPEVQVAVVSGEPDFLNELGVRPRPEPPAPAEGERWRADLRAELLTLVRRVAKVDEHELGADTELRRFGFDSIAYTQLCQLCNEEFDLDLTPASFYGVATTTELADKLAGAHGERLRSRYPGQEPHPPEEPAAPQPRPAARTEQPGREPDADGVAIVGMAGMLPQSDDLDEFWSHLARGADLITEIPADRWDWRRIYGDPEPGEFKTRAKWGGFLRRVDQFDPLFFGISPKEAEAMDPQHRLFLEAAWSCAEDAAIRPSALAGTDTGVFAGCGTYDYFEVQHAFGVELDGYNTVGRAHSILSNRLSYLLDLHGPSETIDTACSSSLVALHRAAEAIRHGDCELAFAGGVNVIASPTLFVDMSQAEFLSPDGRCKTFDAGADGIVRAEGVGVVLLKRLPAALADGDVIHGILRGSAVNHGGRTNSLTAPNPEAQAAVVAKAHRRAGVDPRTIGYIETHGTGTSLGDPVEIEGLKSAFATLAAEHGLAESDRPAGHCALGAVKSNLGHLEAGAGVTGLLKVLLAMRHGMLPANVHIERVNPYIRLEAGPFRILTEAQAWHRTLAEDGSAVPRRAGVSSFGLGGVNAHAVVEEFPPAETARAQAGRHRLFVLSARDADRLRAYADRFTGWLSAAHRQPALDALTYTLQTGREPMSHRLAVVAADLGELSRKLTAWLNQESGVDGVFHGSTGEPDAGLDNLLDGPEGAEYLRSVAGAGRLDKLARLWTRGAEVDWSLLWPGGPPRRIPLPTFPFARESYWLRPGPQFTAVAPEPPAPAAEPEVAPAAGTTALETPAAPPVELERRVAELLANHLGVRADQLRLDRNLAELGVDSLGLRRLSRALSAELGVDIPVRFFAAGQSIHELTAKLRERYPDATAGGTTARAEPAPPRDSVAGLLRGLRSGQLSVDAALRELREGSGR</sequence>
<dbReference type="InterPro" id="IPR049551">
    <property type="entry name" value="PKS_DH_C"/>
</dbReference>
<evidence type="ECO:0000256" key="3">
    <source>
        <dbReference type="ARBA" id="ARBA00022450"/>
    </source>
</evidence>
<evidence type="ECO:0000256" key="9">
    <source>
        <dbReference type="PROSITE-ProRule" id="PRU01363"/>
    </source>
</evidence>
<dbReference type="GO" id="GO:0031177">
    <property type="term" value="F:phosphopantetheine binding"/>
    <property type="evidence" value="ECO:0007669"/>
    <property type="project" value="InterPro"/>
</dbReference>
<dbReference type="Pfam" id="PF08659">
    <property type="entry name" value="KR"/>
    <property type="match status" value="3"/>
</dbReference>
<dbReference type="PROSITE" id="PS00012">
    <property type="entry name" value="PHOSPHOPANTETHEINE"/>
    <property type="match status" value="1"/>
</dbReference>
<dbReference type="RefSeq" id="WP_141998764.1">
    <property type="nucleotide sequence ID" value="NZ_VFML01000001.1"/>
</dbReference>
<feature type="domain" description="Carrier" evidence="11">
    <location>
        <begin position="4270"/>
        <end position="4344"/>
    </location>
</feature>
<feature type="domain" description="Carrier" evidence="11">
    <location>
        <begin position="3512"/>
        <end position="3586"/>
    </location>
</feature>
<dbReference type="Proteomes" id="UP000320876">
    <property type="component" value="Unassembled WGS sequence"/>
</dbReference>
<dbReference type="InterPro" id="IPR020807">
    <property type="entry name" value="PKS_DH"/>
</dbReference>
<dbReference type="InterPro" id="IPR029063">
    <property type="entry name" value="SAM-dependent_MTases_sf"/>
</dbReference>
<dbReference type="InterPro" id="IPR014031">
    <property type="entry name" value="Ketoacyl_synth_C"/>
</dbReference>
<protein>
    <submittedName>
        <fullName evidence="14">Phosphopantetheine binding protein</fullName>
    </submittedName>
</protein>
<feature type="domain" description="PKS/mFAS DH" evidence="13">
    <location>
        <begin position="1"/>
        <end position="281"/>
    </location>
</feature>
<evidence type="ECO:0000256" key="10">
    <source>
        <dbReference type="SAM" id="MobiDB-lite"/>
    </source>
</evidence>
<dbReference type="PROSITE" id="PS00606">
    <property type="entry name" value="KS3_1"/>
    <property type="match status" value="2"/>
</dbReference>
<dbReference type="InterPro" id="IPR057326">
    <property type="entry name" value="KR_dom"/>
</dbReference>
<dbReference type="Pfam" id="PF22336">
    <property type="entry name" value="RhiE-like_linker"/>
    <property type="match status" value="3"/>
</dbReference>
<keyword evidence="15" id="KW-1185">Reference proteome</keyword>
<evidence type="ECO:0000256" key="1">
    <source>
        <dbReference type="ARBA" id="ARBA00004496"/>
    </source>
</evidence>
<feature type="region of interest" description="Disordered" evidence="10">
    <location>
        <begin position="3583"/>
        <end position="3626"/>
    </location>
</feature>
<dbReference type="Gene3D" id="3.30.70.3290">
    <property type="match status" value="1"/>
</dbReference>
<dbReference type="OrthoDB" id="3651481at2"/>
<dbReference type="InterPro" id="IPR032821">
    <property type="entry name" value="PKS_assoc"/>
</dbReference>
<evidence type="ECO:0000259" key="12">
    <source>
        <dbReference type="PROSITE" id="PS52004"/>
    </source>
</evidence>
<evidence type="ECO:0000256" key="5">
    <source>
        <dbReference type="ARBA" id="ARBA00022553"/>
    </source>
</evidence>
<dbReference type="InterPro" id="IPR042104">
    <property type="entry name" value="PKS_dehydratase_sf"/>
</dbReference>
<keyword evidence="3" id="KW-0596">Phosphopantetheine</keyword>
<dbReference type="SMART" id="SM00823">
    <property type="entry name" value="PKS_PP"/>
    <property type="match status" value="4"/>
</dbReference>
<feature type="domain" description="Ketosynthase family 3 (KS3)" evidence="12">
    <location>
        <begin position="857"/>
        <end position="1274"/>
    </location>
</feature>
<dbReference type="SMART" id="SM00822">
    <property type="entry name" value="PKS_KR"/>
    <property type="match status" value="3"/>
</dbReference>
<comment type="caution">
    <text evidence="14">The sequence shown here is derived from an EMBL/GenBank/DDBJ whole genome shotgun (WGS) entry which is preliminary data.</text>
</comment>
<evidence type="ECO:0000256" key="2">
    <source>
        <dbReference type="ARBA" id="ARBA00004792"/>
    </source>
</evidence>
<dbReference type="SUPFAM" id="SSF53901">
    <property type="entry name" value="Thiolase-like"/>
    <property type="match status" value="3"/>
</dbReference>
<dbReference type="InterPro" id="IPR036736">
    <property type="entry name" value="ACP-like_sf"/>
</dbReference>
<dbReference type="FunFam" id="3.40.47.10:FF:000019">
    <property type="entry name" value="Polyketide synthase type I"/>
    <property type="match status" value="3"/>
</dbReference>
<feature type="domain" description="Carrier" evidence="11">
    <location>
        <begin position="304"/>
        <end position="381"/>
    </location>
</feature>
<gene>
    <name evidence="14" type="ORF">FB471_2964</name>
</gene>
<dbReference type="EMBL" id="VFML01000001">
    <property type="protein sequence ID" value="TQJ03212.1"/>
    <property type="molecule type" value="Genomic_DNA"/>
</dbReference>
<dbReference type="InterPro" id="IPR020806">
    <property type="entry name" value="PKS_PP-bd"/>
</dbReference>
<keyword evidence="4" id="KW-0963">Cytoplasm</keyword>
<evidence type="ECO:0000313" key="14">
    <source>
        <dbReference type="EMBL" id="TQJ03212.1"/>
    </source>
</evidence>
<dbReference type="CDD" id="cd08953">
    <property type="entry name" value="KR_2_SDR_x"/>
    <property type="match status" value="3"/>
</dbReference>
<dbReference type="InterPro" id="IPR013968">
    <property type="entry name" value="PKS_KR"/>
</dbReference>
<dbReference type="InterPro" id="IPR050091">
    <property type="entry name" value="PKS_NRPS_Biosynth_Enz"/>
</dbReference>
<comment type="pathway">
    <text evidence="2">Antibiotic biosynthesis.</text>
</comment>
<feature type="active site" description="Proton acceptor; for dehydratase activity" evidence="9">
    <location>
        <position position="23"/>
    </location>
</feature>
<proteinExistence type="predicted"/>
<dbReference type="SUPFAM" id="SSF47336">
    <property type="entry name" value="ACP-like"/>
    <property type="match status" value="4"/>
</dbReference>
<dbReference type="Gene3D" id="3.40.50.150">
    <property type="entry name" value="Vaccinia Virus protein VP39"/>
    <property type="match status" value="1"/>
</dbReference>
<dbReference type="InterPro" id="IPR036291">
    <property type="entry name" value="NAD(P)-bd_dom_sf"/>
</dbReference>
<feature type="region of interest" description="C-terminal hotdog fold" evidence="9">
    <location>
        <begin position="132"/>
        <end position="281"/>
    </location>
</feature>
<dbReference type="SUPFAM" id="SSF51735">
    <property type="entry name" value="NAD(P)-binding Rossmann-fold domains"/>
    <property type="match status" value="6"/>
</dbReference>
<dbReference type="Gene3D" id="3.40.47.10">
    <property type="match status" value="3"/>
</dbReference>